<evidence type="ECO:0000313" key="3">
    <source>
        <dbReference type="Proteomes" id="UP001604277"/>
    </source>
</evidence>
<reference evidence="3" key="1">
    <citation type="submission" date="2024-07" db="EMBL/GenBank/DDBJ databases">
        <title>Two chromosome-level genome assemblies of Korean endemic species Abeliophyllum distichum and Forsythia ovata (Oleaceae).</title>
        <authorList>
            <person name="Jang H."/>
        </authorList>
    </citation>
    <scope>NUCLEOTIDE SEQUENCE [LARGE SCALE GENOMIC DNA]</scope>
</reference>
<sequence>MWVELICGLVLYRLLKRYFYEDDDLIIDLDTSHSNALFSVANRLEQLYYGSKVYVGLQIPDADSGSRQNIDIVLVTKGEALVISVMNESGFVSIDKNGNWVCTGGRNNKTKCLPDPTAETKQLVPILEAYLEQRGVVLPEGYLSSKVICPNPNFSAIHSDLFPPEVITYDQWTQLKPEQKSMLSGWIKGAFRSGKKDMQESLNEKLCSILSTAPMWDRLELKGNKYVLGEFMEFKGKQDDLQALINIRRSKVSRLIVQKISMFGFAHSTLQVLYSPRDYRNEGSSSSEWKEVTVRSSTEVVFQPQNSTKVRKYKLCFSYVHVNERLKANYGYMHNARCVN</sequence>
<evidence type="ECO:0000313" key="2">
    <source>
        <dbReference type="EMBL" id="KAL2558898.1"/>
    </source>
</evidence>
<dbReference type="Proteomes" id="UP001604277">
    <property type="component" value="Unassembled WGS sequence"/>
</dbReference>
<dbReference type="Pfam" id="PF08378">
    <property type="entry name" value="NERD"/>
    <property type="match status" value="1"/>
</dbReference>
<protein>
    <submittedName>
        <fullName evidence="2">New enhancer of root dawrfism</fullName>
    </submittedName>
</protein>
<dbReference type="PANTHER" id="PTHR35287">
    <property type="entry name" value="SI:ZFOS-911D5.4"/>
    <property type="match status" value="1"/>
</dbReference>
<organism evidence="2 3">
    <name type="scientific">Forsythia ovata</name>
    <dbReference type="NCBI Taxonomy" id="205694"/>
    <lineage>
        <taxon>Eukaryota</taxon>
        <taxon>Viridiplantae</taxon>
        <taxon>Streptophyta</taxon>
        <taxon>Embryophyta</taxon>
        <taxon>Tracheophyta</taxon>
        <taxon>Spermatophyta</taxon>
        <taxon>Magnoliopsida</taxon>
        <taxon>eudicotyledons</taxon>
        <taxon>Gunneridae</taxon>
        <taxon>Pentapetalae</taxon>
        <taxon>asterids</taxon>
        <taxon>lamiids</taxon>
        <taxon>Lamiales</taxon>
        <taxon>Oleaceae</taxon>
        <taxon>Forsythieae</taxon>
        <taxon>Forsythia</taxon>
    </lineage>
</organism>
<gene>
    <name evidence="2" type="ORF">Fot_03637</name>
</gene>
<keyword evidence="3" id="KW-1185">Reference proteome</keyword>
<dbReference type="EMBL" id="JBFOLJ010000001">
    <property type="protein sequence ID" value="KAL2558898.1"/>
    <property type="molecule type" value="Genomic_DNA"/>
</dbReference>
<accession>A0ABD1XA91</accession>
<name>A0ABD1XA91_9LAMI</name>
<comment type="caution">
    <text evidence="2">The sequence shown here is derived from an EMBL/GenBank/DDBJ whole genome shotgun (WGS) entry which is preliminary data.</text>
</comment>
<dbReference type="AlphaFoldDB" id="A0ABD1XA91"/>
<proteinExistence type="predicted"/>
<feature type="domain" description="NERD" evidence="1">
    <location>
        <begin position="32"/>
        <end position="150"/>
    </location>
</feature>
<dbReference type="PANTHER" id="PTHR35287:SF1">
    <property type="entry name" value="SI:ZFOS-911D5.4"/>
    <property type="match status" value="1"/>
</dbReference>
<evidence type="ECO:0000259" key="1">
    <source>
        <dbReference type="PROSITE" id="PS50965"/>
    </source>
</evidence>
<dbReference type="InterPro" id="IPR011528">
    <property type="entry name" value="NERD"/>
</dbReference>
<dbReference type="PROSITE" id="PS50965">
    <property type="entry name" value="NERD"/>
    <property type="match status" value="1"/>
</dbReference>